<dbReference type="EMBL" id="CADCUC010000656">
    <property type="protein sequence ID" value="CAA9362538.1"/>
    <property type="molecule type" value="Genomic_DNA"/>
</dbReference>
<name>A0A6J4MKR3_9HYPH</name>
<dbReference type="Gene3D" id="3.90.1170.50">
    <property type="entry name" value="Aldehyde oxidase/xanthine dehydrogenase, a/b hammerhead"/>
    <property type="match status" value="1"/>
</dbReference>
<feature type="non-terminal residue" evidence="4">
    <location>
        <position position="150"/>
    </location>
</feature>
<keyword evidence="1" id="KW-0500">Molybdenum</keyword>
<protein>
    <recommendedName>
        <fullName evidence="3">Aldehyde oxidase/xanthine dehydrogenase a/b hammerhead domain-containing protein</fullName>
    </recommendedName>
</protein>
<dbReference type="SUPFAM" id="SSF54665">
    <property type="entry name" value="CO dehydrogenase molybdoprotein N-domain-like"/>
    <property type="match status" value="1"/>
</dbReference>
<dbReference type="InterPro" id="IPR036856">
    <property type="entry name" value="Ald_Oxase/Xan_DH_a/b_sf"/>
</dbReference>
<feature type="domain" description="Aldehyde oxidase/xanthine dehydrogenase a/b hammerhead" evidence="3">
    <location>
        <begin position="30"/>
        <end position="144"/>
    </location>
</feature>
<dbReference type="PANTHER" id="PTHR11908">
    <property type="entry name" value="XANTHINE DEHYDROGENASE"/>
    <property type="match status" value="1"/>
</dbReference>
<dbReference type="Pfam" id="PF01315">
    <property type="entry name" value="Ald_Xan_dh_C"/>
    <property type="match status" value="1"/>
</dbReference>
<dbReference type="PANTHER" id="PTHR11908:SF132">
    <property type="entry name" value="ALDEHYDE OXIDASE 1-RELATED"/>
    <property type="match status" value="1"/>
</dbReference>
<gene>
    <name evidence="4" type="ORF">AVDCRST_MAG90-3117</name>
</gene>
<evidence type="ECO:0000259" key="3">
    <source>
        <dbReference type="SMART" id="SM01008"/>
    </source>
</evidence>
<organism evidence="4">
    <name type="scientific">uncultured Microvirga sp</name>
    <dbReference type="NCBI Taxonomy" id="412392"/>
    <lineage>
        <taxon>Bacteria</taxon>
        <taxon>Pseudomonadati</taxon>
        <taxon>Pseudomonadota</taxon>
        <taxon>Alphaproteobacteria</taxon>
        <taxon>Hyphomicrobiales</taxon>
        <taxon>Methylobacteriaceae</taxon>
        <taxon>Microvirga</taxon>
        <taxon>environmental samples</taxon>
    </lineage>
</organism>
<dbReference type="AlphaFoldDB" id="A0A6J4MKR3"/>
<dbReference type="SMART" id="SM01008">
    <property type="entry name" value="Ald_Xan_dh_C"/>
    <property type="match status" value="1"/>
</dbReference>
<evidence type="ECO:0000313" key="4">
    <source>
        <dbReference type="EMBL" id="CAA9362538.1"/>
    </source>
</evidence>
<keyword evidence="2" id="KW-0560">Oxidoreductase</keyword>
<proteinExistence type="predicted"/>
<dbReference type="GO" id="GO:0016491">
    <property type="term" value="F:oxidoreductase activity"/>
    <property type="evidence" value="ECO:0007669"/>
    <property type="project" value="UniProtKB-KW"/>
</dbReference>
<dbReference type="InterPro" id="IPR016208">
    <property type="entry name" value="Ald_Oxase/xanthine_DH-like"/>
</dbReference>
<sequence length="150" mass="15924">MASLTDPNPPASPGGIGASIRRIDGPLKVTGGARYASDMAVSHPAYAYFHTSAIALGQVTDIDEREARSLPGVLEIMTWKNTAGEFATIKTFGEGGLASTSIMPLQSADVRHDGEIIAVVLAESYEIARDASNRLKVSYLERRPTATFGD</sequence>
<evidence type="ECO:0000256" key="1">
    <source>
        <dbReference type="ARBA" id="ARBA00022505"/>
    </source>
</evidence>
<evidence type="ECO:0000256" key="2">
    <source>
        <dbReference type="ARBA" id="ARBA00023002"/>
    </source>
</evidence>
<dbReference type="InterPro" id="IPR000674">
    <property type="entry name" value="Ald_Oxase/Xan_DH_a/b"/>
</dbReference>
<dbReference type="GO" id="GO:0005506">
    <property type="term" value="F:iron ion binding"/>
    <property type="evidence" value="ECO:0007669"/>
    <property type="project" value="InterPro"/>
</dbReference>
<reference evidence="4" key="1">
    <citation type="submission" date="2020-02" db="EMBL/GenBank/DDBJ databases">
        <authorList>
            <person name="Meier V. D."/>
        </authorList>
    </citation>
    <scope>NUCLEOTIDE SEQUENCE</scope>
    <source>
        <strain evidence="4">AVDCRST_MAG90</strain>
    </source>
</reference>
<accession>A0A6J4MKR3</accession>